<dbReference type="Pfam" id="PF07228">
    <property type="entry name" value="SpoIIE"/>
    <property type="match status" value="1"/>
</dbReference>
<feature type="region of interest" description="Disordered" evidence="2">
    <location>
        <begin position="1"/>
        <end position="67"/>
    </location>
</feature>
<evidence type="ECO:0000313" key="6">
    <source>
        <dbReference type="Proteomes" id="UP001500037"/>
    </source>
</evidence>
<dbReference type="InterPro" id="IPR052016">
    <property type="entry name" value="Bact_Sigma-Reg"/>
</dbReference>
<accession>A0ABN1WMB2</accession>
<organism evidence="5 6">
    <name type="scientific">Kitasatospora nipponensis</name>
    <dbReference type="NCBI Taxonomy" id="258049"/>
    <lineage>
        <taxon>Bacteria</taxon>
        <taxon>Bacillati</taxon>
        <taxon>Actinomycetota</taxon>
        <taxon>Actinomycetes</taxon>
        <taxon>Kitasatosporales</taxon>
        <taxon>Streptomycetaceae</taxon>
        <taxon>Kitasatospora</taxon>
    </lineage>
</organism>
<dbReference type="PANTHER" id="PTHR43156">
    <property type="entry name" value="STAGE II SPORULATION PROTEIN E-RELATED"/>
    <property type="match status" value="1"/>
</dbReference>
<evidence type="ECO:0000259" key="4">
    <source>
        <dbReference type="SMART" id="SM00331"/>
    </source>
</evidence>
<evidence type="ECO:0000256" key="1">
    <source>
        <dbReference type="ARBA" id="ARBA00022801"/>
    </source>
</evidence>
<dbReference type="InterPro" id="IPR001932">
    <property type="entry name" value="PPM-type_phosphatase-like_dom"/>
</dbReference>
<dbReference type="EMBL" id="BAAALF010000095">
    <property type="protein sequence ID" value="GAA1251525.1"/>
    <property type="molecule type" value="Genomic_DNA"/>
</dbReference>
<feature type="transmembrane region" description="Helical" evidence="3">
    <location>
        <begin position="148"/>
        <end position="166"/>
    </location>
</feature>
<reference evidence="5 6" key="1">
    <citation type="journal article" date="2019" name="Int. J. Syst. Evol. Microbiol.">
        <title>The Global Catalogue of Microorganisms (GCM) 10K type strain sequencing project: providing services to taxonomists for standard genome sequencing and annotation.</title>
        <authorList>
            <consortium name="The Broad Institute Genomics Platform"/>
            <consortium name="The Broad Institute Genome Sequencing Center for Infectious Disease"/>
            <person name="Wu L."/>
            <person name="Ma J."/>
        </authorList>
    </citation>
    <scope>NUCLEOTIDE SEQUENCE [LARGE SCALE GENOMIC DNA]</scope>
    <source>
        <strain evidence="5 6">JCM 13004</strain>
    </source>
</reference>
<keyword evidence="1" id="KW-0378">Hydrolase</keyword>
<evidence type="ECO:0000256" key="2">
    <source>
        <dbReference type="SAM" id="MobiDB-lite"/>
    </source>
</evidence>
<keyword evidence="3" id="KW-0472">Membrane</keyword>
<protein>
    <submittedName>
        <fullName evidence="5">PP2C family protein-serine/threonine phosphatase</fullName>
    </submittedName>
</protein>
<evidence type="ECO:0000256" key="3">
    <source>
        <dbReference type="SAM" id="Phobius"/>
    </source>
</evidence>
<keyword evidence="3" id="KW-1133">Transmembrane helix</keyword>
<dbReference type="InterPro" id="IPR036457">
    <property type="entry name" value="PPM-type-like_dom_sf"/>
</dbReference>
<name>A0ABN1WMB2_9ACTN</name>
<dbReference type="Proteomes" id="UP001500037">
    <property type="component" value="Unassembled WGS sequence"/>
</dbReference>
<keyword evidence="3" id="KW-0812">Transmembrane</keyword>
<dbReference type="PANTHER" id="PTHR43156:SF2">
    <property type="entry name" value="STAGE II SPORULATION PROTEIN E"/>
    <property type="match status" value="1"/>
</dbReference>
<evidence type="ECO:0000313" key="5">
    <source>
        <dbReference type="EMBL" id="GAA1251525.1"/>
    </source>
</evidence>
<feature type="transmembrane region" description="Helical" evidence="3">
    <location>
        <begin position="117"/>
        <end position="136"/>
    </location>
</feature>
<proteinExistence type="predicted"/>
<keyword evidence="6" id="KW-1185">Reference proteome</keyword>
<dbReference type="SMART" id="SM00331">
    <property type="entry name" value="PP2C_SIG"/>
    <property type="match status" value="1"/>
</dbReference>
<feature type="domain" description="PPM-type phosphatase" evidence="4">
    <location>
        <begin position="199"/>
        <end position="434"/>
    </location>
</feature>
<comment type="caution">
    <text evidence="5">The sequence shown here is derived from an EMBL/GenBank/DDBJ whole genome shotgun (WGS) entry which is preliminary data.</text>
</comment>
<dbReference type="Gene3D" id="3.60.40.10">
    <property type="entry name" value="PPM-type phosphatase domain"/>
    <property type="match status" value="1"/>
</dbReference>
<sequence>MVRGRHRSGARPPPGPHGSMGRTSGTAGAPSHLCGGTVTRARPPHLLHGRAGARPPRTPTADEPADHGWPPRWAMPLPWLVIVAAVVLELATPVDYSFSSLLSASTPLAALLYRPRWTIAVAVASIAAFLALWPAGQLGAVDDPRIPVDLSSLVLVAGLAVWFCFAKERIEHRLRRVQAVAEAAQYALLRPLPRSLGPVRMAGFYRAADAEALVGGDLYSTRKSRYGVRVIVGDVRGKGIGAVTTVATVLSTFREAALVQEDLTAIADRIEQALVLETSTSGDAELFVTAVLLEFPVDRPHAVRVLNRGHPPVLVLGPDGAAPIDAPFGLPLGLGDLLRGEGGGARGEVLCPLPADRLLIAYSDGITEAANPSGVFYPLASRLTSRFGLTPVEGGRARVPQDVAPERVAAFVEQDVARWAPRSKDDMVTLVLCRPDPADPPRGH</sequence>
<gene>
    <name evidence="5" type="ORF">GCM10009665_47770</name>
</gene>